<sequence length="310" mass="34691">LSVTMYRQRQQDHRRTLGVLLLLNEILRGAPVPPITLAAVAAQVAVFLEMIPFLSSRYTQSLCLLPNRIMKRKEWIRLFAPLIMHADDMHLYYNMVSFIWKGRRLEPLLGPIRYALTLLSLAAASAVITVGVSSLLDDFVPGSNYSSQCAVGFSGVIFALKVLSSTYTPEDVWLMGWLPVPSRYACWAELILIQVLSPNASFVGHLAGILAGLLYTMGPLRWIVDGVASIVEGFIGGGGRGREDRDQRQRGYDSASAAPFEGGRTWGEERGGREGYERYTGGLSEEEQIRRAMDESIRQRRQPNYGWNYE</sequence>
<dbReference type="AlphaFoldDB" id="A0AAV5UE19"/>
<comment type="subcellular location">
    <subcellularLocation>
        <location evidence="1">Membrane</location>
        <topology evidence="1">Multi-pass membrane protein</topology>
    </subcellularLocation>
</comment>
<dbReference type="Gene3D" id="1.20.1540.10">
    <property type="entry name" value="Rhomboid-like"/>
    <property type="match status" value="1"/>
</dbReference>
<dbReference type="GO" id="GO:0004252">
    <property type="term" value="F:serine-type endopeptidase activity"/>
    <property type="evidence" value="ECO:0007669"/>
    <property type="project" value="InterPro"/>
</dbReference>
<feature type="non-terminal residue" evidence="11">
    <location>
        <position position="1"/>
    </location>
</feature>
<evidence type="ECO:0000313" key="11">
    <source>
        <dbReference type="EMBL" id="GMT04817.1"/>
    </source>
</evidence>
<dbReference type="EMBL" id="BTSX01000006">
    <property type="protein sequence ID" value="GMT04817.1"/>
    <property type="molecule type" value="Genomic_DNA"/>
</dbReference>
<gene>
    <name evidence="11" type="ORF">PENTCL1PPCAC_26991</name>
</gene>
<feature type="transmembrane region" description="Helical" evidence="9">
    <location>
        <begin position="113"/>
        <end position="136"/>
    </location>
</feature>
<dbReference type="InterPro" id="IPR022764">
    <property type="entry name" value="Peptidase_S54_rhomboid_dom"/>
</dbReference>
<dbReference type="GO" id="GO:0016020">
    <property type="term" value="C:membrane"/>
    <property type="evidence" value="ECO:0007669"/>
    <property type="project" value="UniProtKB-SubCell"/>
</dbReference>
<feature type="region of interest" description="Disordered" evidence="8">
    <location>
        <begin position="239"/>
        <end position="282"/>
    </location>
</feature>
<evidence type="ECO:0000256" key="1">
    <source>
        <dbReference type="ARBA" id="ARBA00004141"/>
    </source>
</evidence>
<keyword evidence="7 9" id="KW-0472">Membrane</keyword>
<keyword evidence="5" id="KW-0378">Hydrolase</keyword>
<evidence type="ECO:0000256" key="8">
    <source>
        <dbReference type="SAM" id="MobiDB-lite"/>
    </source>
</evidence>
<keyword evidence="3" id="KW-0645">Protease</keyword>
<dbReference type="InterPro" id="IPR035952">
    <property type="entry name" value="Rhomboid-like_sf"/>
</dbReference>
<dbReference type="Proteomes" id="UP001432027">
    <property type="component" value="Unassembled WGS sequence"/>
</dbReference>
<proteinExistence type="inferred from homology"/>
<evidence type="ECO:0000256" key="2">
    <source>
        <dbReference type="ARBA" id="ARBA00009045"/>
    </source>
</evidence>
<dbReference type="PANTHER" id="PTHR43066:SF1">
    <property type="entry name" value="RHOMBOID PROTEIN 2"/>
    <property type="match status" value="1"/>
</dbReference>
<evidence type="ECO:0000256" key="7">
    <source>
        <dbReference type="ARBA" id="ARBA00023136"/>
    </source>
</evidence>
<feature type="transmembrane region" description="Helical" evidence="9">
    <location>
        <begin position="187"/>
        <end position="215"/>
    </location>
</feature>
<evidence type="ECO:0000256" key="9">
    <source>
        <dbReference type="SAM" id="Phobius"/>
    </source>
</evidence>
<evidence type="ECO:0000256" key="4">
    <source>
        <dbReference type="ARBA" id="ARBA00022692"/>
    </source>
</evidence>
<dbReference type="Pfam" id="PF01694">
    <property type="entry name" value="Rhomboid"/>
    <property type="match status" value="1"/>
</dbReference>
<dbReference type="GO" id="GO:0006508">
    <property type="term" value="P:proteolysis"/>
    <property type="evidence" value="ECO:0007669"/>
    <property type="project" value="UniProtKB-KW"/>
</dbReference>
<evidence type="ECO:0000259" key="10">
    <source>
        <dbReference type="Pfam" id="PF01694"/>
    </source>
</evidence>
<evidence type="ECO:0000256" key="6">
    <source>
        <dbReference type="ARBA" id="ARBA00022989"/>
    </source>
</evidence>
<dbReference type="PANTHER" id="PTHR43066">
    <property type="entry name" value="RHOMBOID-RELATED PROTEIN"/>
    <property type="match status" value="1"/>
</dbReference>
<dbReference type="SUPFAM" id="SSF144091">
    <property type="entry name" value="Rhomboid-like"/>
    <property type="match status" value="1"/>
</dbReference>
<evidence type="ECO:0000256" key="5">
    <source>
        <dbReference type="ARBA" id="ARBA00022801"/>
    </source>
</evidence>
<dbReference type="FunFam" id="1.20.1540.10:FF:000008">
    <property type="entry name" value="RHOMBOID-like protein 13"/>
    <property type="match status" value="1"/>
</dbReference>
<protein>
    <recommendedName>
        <fullName evidence="10">Peptidase S54 rhomboid domain-containing protein</fullName>
    </recommendedName>
</protein>
<comment type="caution">
    <text evidence="11">The sequence shown here is derived from an EMBL/GenBank/DDBJ whole genome shotgun (WGS) entry which is preliminary data.</text>
</comment>
<accession>A0AAV5UE19</accession>
<keyword evidence="6 9" id="KW-1133">Transmembrane helix</keyword>
<keyword evidence="4 9" id="KW-0812">Transmembrane</keyword>
<feature type="compositionally biased region" description="Basic and acidic residues" evidence="8">
    <location>
        <begin position="266"/>
        <end position="277"/>
    </location>
</feature>
<keyword evidence="12" id="KW-1185">Reference proteome</keyword>
<feature type="compositionally biased region" description="Basic and acidic residues" evidence="8">
    <location>
        <begin position="240"/>
        <end position="251"/>
    </location>
</feature>
<reference evidence="11" key="1">
    <citation type="submission" date="2023-10" db="EMBL/GenBank/DDBJ databases">
        <title>Genome assembly of Pristionchus species.</title>
        <authorList>
            <person name="Yoshida K."/>
            <person name="Sommer R.J."/>
        </authorList>
    </citation>
    <scope>NUCLEOTIDE SEQUENCE</scope>
    <source>
        <strain evidence="11">RS0144</strain>
    </source>
</reference>
<feature type="domain" description="Peptidase S54 rhomboid" evidence="10">
    <location>
        <begin position="73"/>
        <end position="217"/>
    </location>
</feature>
<evidence type="ECO:0000256" key="3">
    <source>
        <dbReference type="ARBA" id="ARBA00022670"/>
    </source>
</evidence>
<name>A0AAV5UE19_9BILA</name>
<evidence type="ECO:0000313" key="12">
    <source>
        <dbReference type="Proteomes" id="UP001432027"/>
    </source>
</evidence>
<organism evidence="11 12">
    <name type="scientific">Pristionchus entomophagus</name>
    <dbReference type="NCBI Taxonomy" id="358040"/>
    <lineage>
        <taxon>Eukaryota</taxon>
        <taxon>Metazoa</taxon>
        <taxon>Ecdysozoa</taxon>
        <taxon>Nematoda</taxon>
        <taxon>Chromadorea</taxon>
        <taxon>Rhabditida</taxon>
        <taxon>Rhabditina</taxon>
        <taxon>Diplogasteromorpha</taxon>
        <taxon>Diplogasteroidea</taxon>
        <taxon>Neodiplogasteridae</taxon>
        <taxon>Pristionchus</taxon>
    </lineage>
</organism>
<comment type="similarity">
    <text evidence="2">Belongs to the peptidase S54 family.</text>
</comment>